<comment type="caution">
    <text evidence="2">The sequence shown here is derived from an EMBL/GenBank/DDBJ whole genome shotgun (WGS) entry which is preliminary data.</text>
</comment>
<dbReference type="Proteomes" id="UP000319825">
    <property type="component" value="Unassembled WGS sequence"/>
</dbReference>
<feature type="compositionally biased region" description="Low complexity" evidence="1">
    <location>
        <begin position="27"/>
        <end position="36"/>
    </location>
</feature>
<sequence length="299" mass="32429">MCWPIPTATSSASEGTDHSAAGLPGEPGRLAAGPRPSARRPPRFIPPAGHPGTTEGRLNATISHLHLEGALGDITRQHGGIQPDLGHLSFASNGKCPRMRAGRRHCGRRERLTARRWRGRRRDSPDGRAPTGAGRLGDRAVRPRRRQGGPGFRPRPAGTAHHPHRRPRSGRAAATARRRCWPPTTAAACRWPTSSGRGRSPSRPSPQVSTGSRPTKPPASPSTRSVQRPRPSPEYLLDRRSVRPRGRRRGARRTKPPPRCSCTSAGRATSVPRPCEPSVERMLPPQSSHRRVTAVVNGC</sequence>
<dbReference type="AlphaFoldDB" id="A0A562IHC6"/>
<evidence type="ECO:0000256" key="1">
    <source>
        <dbReference type="SAM" id="MobiDB-lite"/>
    </source>
</evidence>
<keyword evidence="3" id="KW-1185">Reference proteome</keyword>
<feature type="region of interest" description="Disordered" evidence="1">
    <location>
        <begin position="96"/>
        <end position="299"/>
    </location>
</feature>
<protein>
    <submittedName>
        <fullName evidence="2">Uncharacterized protein</fullName>
    </submittedName>
</protein>
<organism evidence="2 3">
    <name type="scientific">Micromonospora olivasterospora</name>
    <dbReference type="NCBI Taxonomy" id="1880"/>
    <lineage>
        <taxon>Bacteria</taxon>
        <taxon>Bacillati</taxon>
        <taxon>Actinomycetota</taxon>
        <taxon>Actinomycetes</taxon>
        <taxon>Micromonosporales</taxon>
        <taxon>Micromonosporaceae</taxon>
        <taxon>Micromonospora</taxon>
    </lineage>
</organism>
<name>A0A562IHC6_MICOL</name>
<reference evidence="2 3" key="1">
    <citation type="submission" date="2019-07" db="EMBL/GenBank/DDBJ databases">
        <title>R&amp;d 2014.</title>
        <authorList>
            <person name="Klenk H.-P."/>
        </authorList>
    </citation>
    <scope>NUCLEOTIDE SEQUENCE [LARGE SCALE GENOMIC DNA]</scope>
    <source>
        <strain evidence="2 3">DSM 43868</strain>
    </source>
</reference>
<evidence type="ECO:0000313" key="3">
    <source>
        <dbReference type="Proteomes" id="UP000319825"/>
    </source>
</evidence>
<feature type="compositionally biased region" description="Low complexity" evidence="1">
    <location>
        <begin position="170"/>
        <end position="206"/>
    </location>
</feature>
<accession>A0A562IHC6</accession>
<feature type="compositionally biased region" description="Basic residues" evidence="1">
    <location>
        <begin position="97"/>
        <end position="121"/>
    </location>
</feature>
<feature type="region of interest" description="Disordered" evidence="1">
    <location>
        <begin position="1"/>
        <end position="57"/>
    </location>
</feature>
<evidence type="ECO:0000313" key="2">
    <source>
        <dbReference type="EMBL" id="TWH70125.1"/>
    </source>
</evidence>
<proteinExistence type="predicted"/>
<feature type="compositionally biased region" description="Basic residues" evidence="1">
    <location>
        <begin position="242"/>
        <end position="256"/>
    </location>
</feature>
<dbReference type="EMBL" id="VLKE01000001">
    <property type="protein sequence ID" value="TWH70125.1"/>
    <property type="molecule type" value="Genomic_DNA"/>
</dbReference>
<gene>
    <name evidence="2" type="ORF">JD77_05146</name>
</gene>